<dbReference type="STRING" id="1121025.SAMN02745249_01405"/>
<name>A0A1M4XBB0_9LACT</name>
<keyword evidence="8 11" id="KW-0564">Palmitate</keyword>
<dbReference type="PROSITE" id="PS51257">
    <property type="entry name" value="PROKAR_LIPOPROTEIN"/>
    <property type="match status" value="1"/>
</dbReference>
<dbReference type="GO" id="GO:0003755">
    <property type="term" value="F:peptidyl-prolyl cis-trans isomerase activity"/>
    <property type="evidence" value="ECO:0007669"/>
    <property type="project" value="UniProtKB-UniRule"/>
</dbReference>
<sequence>MKKLLLSTFAASALLLAGCSNDPEVASTEAGRIREAELYEAMKDEPLQSGMTVGETVLQKLLMEDIFEHTYGDQVTDEDVDEEFAASAEQFGSVEDYESLLEMQGMDVDYIKDNIRLTLLIRAAVEDSVEVTDEEVESLYEEQRPDYTAQHILVEDEELAKDIIAQLEDGADFAELVEEHSTDPGSLDTEGKYTFSEGEMVPEFEEAVEALEVDETTSEPVKSDSGYHVIRRLELEYAPLEDQQEDLKAQVLDNYTNDEQFMSELVSKLAKEANVQIADDDLKGAMAAYMPQDEEEEPAEDVEEEAPADESDESEETDEQTDADANADAENSDSE</sequence>
<dbReference type="OrthoDB" id="14196at2"/>
<evidence type="ECO:0000256" key="3">
    <source>
        <dbReference type="ARBA" id="ARBA00006071"/>
    </source>
</evidence>
<comment type="subcellular location">
    <subcellularLocation>
        <location evidence="2 11">Cell membrane</location>
        <topology evidence="2 11">Lipid-anchor</topology>
    </subcellularLocation>
</comment>
<gene>
    <name evidence="11" type="primary">prsA</name>
    <name evidence="14" type="ORF">SAMN02745249_01405</name>
</gene>
<keyword evidence="9 11" id="KW-0413">Isomerase</keyword>
<comment type="similarity">
    <text evidence="3 11">Belongs to the PrsA family.</text>
</comment>
<dbReference type="GO" id="GO:0005886">
    <property type="term" value="C:plasma membrane"/>
    <property type="evidence" value="ECO:0007669"/>
    <property type="project" value="UniProtKB-SubCell"/>
</dbReference>
<evidence type="ECO:0000256" key="1">
    <source>
        <dbReference type="ARBA" id="ARBA00000971"/>
    </source>
</evidence>
<keyword evidence="15" id="KW-1185">Reference proteome</keyword>
<evidence type="ECO:0000313" key="15">
    <source>
        <dbReference type="Proteomes" id="UP000184128"/>
    </source>
</evidence>
<dbReference type="Gene3D" id="3.10.50.40">
    <property type="match status" value="1"/>
</dbReference>
<dbReference type="EC" id="5.2.1.8" evidence="11"/>
<evidence type="ECO:0000256" key="10">
    <source>
        <dbReference type="ARBA" id="ARBA00023288"/>
    </source>
</evidence>
<dbReference type="InterPro" id="IPR050245">
    <property type="entry name" value="PrsA_foldase"/>
</dbReference>
<dbReference type="PANTHER" id="PTHR47245:SF1">
    <property type="entry name" value="FOLDASE PROTEIN PRSA"/>
    <property type="match status" value="1"/>
</dbReference>
<dbReference type="AlphaFoldDB" id="A0A1M4XBB0"/>
<keyword evidence="10 11" id="KW-0449">Lipoprotein</keyword>
<dbReference type="GO" id="GO:0006457">
    <property type="term" value="P:protein folding"/>
    <property type="evidence" value="ECO:0007669"/>
    <property type="project" value="UniProtKB-UniRule"/>
</dbReference>
<dbReference type="InterPro" id="IPR023059">
    <property type="entry name" value="Foldase_PrsA"/>
</dbReference>
<evidence type="ECO:0000256" key="2">
    <source>
        <dbReference type="ARBA" id="ARBA00004193"/>
    </source>
</evidence>
<accession>A0A1M4XBB0</accession>
<feature type="region of interest" description="Disordered" evidence="12">
    <location>
        <begin position="284"/>
        <end position="335"/>
    </location>
</feature>
<dbReference type="PROSITE" id="PS50198">
    <property type="entry name" value="PPIC_PPIASE_2"/>
    <property type="match status" value="1"/>
</dbReference>
<dbReference type="PANTHER" id="PTHR47245">
    <property type="entry name" value="PEPTIDYLPROLYL ISOMERASE"/>
    <property type="match status" value="1"/>
</dbReference>
<dbReference type="Pfam" id="PF00639">
    <property type="entry name" value="Rotamase"/>
    <property type="match status" value="1"/>
</dbReference>
<keyword evidence="7 11" id="KW-0472">Membrane</keyword>
<evidence type="ECO:0000256" key="7">
    <source>
        <dbReference type="ARBA" id="ARBA00023136"/>
    </source>
</evidence>
<keyword evidence="6 11" id="KW-0697">Rotamase</keyword>
<dbReference type="InterPro" id="IPR046357">
    <property type="entry name" value="PPIase_dom_sf"/>
</dbReference>
<evidence type="ECO:0000256" key="4">
    <source>
        <dbReference type="ARBA" id="ARBA00022475"/>
    </source>
</evidence>
<evidence type="ECO:0000256" key="12">
    <source>
        <dbReference type="SAM" id="MobiDB-lite"/>
    </source>
</evidence>
<proteinExistence type="inferred from homology"/>
<dbReference type="RefSeq" id="WP_073298155.1">
    <property type="nucleotide sequence ID" value="NZ_FQUF01000020.1"/>
</dbReference>
<evidence type="ECO:0000256" key="5">
    <source>
        <dbReference type="ARBA" id="ARBA00022729"/>
    </source>
</evidence>
<evidence type="ECO:0000256" key="8">
    <source>
        <dbReference type="ARBA" id="ARBA00023139"/>
    </source>
</evidence>
<dbReference type="InterPro" id="IPR000297">
    <property type="entry name" value="PPIase_PpiC"/>
</dbReference>
<comment type="function">
    <text evidence="11">Plays a major role in protein secretion by helping the post-translocational extracellular folding of several secreted proteins.</text>
</comment>
<feature type="compositionally biased region" description="Acidic residues" evidence="12">
    <location>
        <begin position="292"/>
        <end position="335"/>
    </location>
</feature>
<protein>
    <recommendedName>
        <fullName evidence="11">Foldase protein PrsA</fullName>
        <ecNumber evidence="11">5.2.1.8</ecNumber>
    </recommendedName>
</protein>
<evidence type="ECO:0000313" key="14">
    <source>
        <dbReference type="EMBL" id="SHE90814.1"/>
    </source>
</evidence>
<dbReference type="SUPFAM" id="SSF54534">
    <property type="entry name" value="FKBP-like"/>
    <property type="match status" value="1"/>
</dbReference>
<dbReference type="Proteomes" id="UP000184128">
    <property type="component" value="Unassembled WGS sequence"/>
</dbReference>
<comment type="catalytic activity">
    <reaction evidence="1 11">
        <text>[protein]-peptidylproline (omega=180) = [protein]-peptidylproline (omega=0)</text>
        <dbReference type="Rhea" id="RHEA:16237"/>
        <dbReference type="Rhea" id="RHEA-COMP:10747"/>
        <dbReference type="Rhea" id="RHEA-COMP:10748"/>
        <dbReference type="ChEBI" id="CHEBI:83833"/>
        <dbReference type="ChEBI" id="CHEBI:83834"/>
        <dbReference type="EC" id="5.2.1.8"/>
    </reaction>
</comment>
<dbReference type="Gene3D" id="1.10.4030.10">
    <property type="entry name" value="Porin chaperone SurA, peptide-binding domain"/>
    <property type="match status" value="1"/>
</dbReference>
<dbReference type="InterPro" id="IPR027304">
    <property type="entry name" value="Trigger_fact/SurA_dom_sf"/>
</dbReference>
<keyword evidence="4 11" id="KW-1003">Cell membrane</keyword>
<evidence type="ECO:0000256" key="6">
    <source>
        <dbReference type="ARBA" id="ARBA00023110"/>
    </source>
</evidence>
<reference evidence="14 15" key="1">
    <citation type="submission" date="2016-11" db="EMBL/GenBank/DDBJ databases">
        <authorList>
            <person name="Jaros S."/>
            <person name="Januszkiewicz K."/>
            <person name="Wedrychowicz H."/>
        </authorList>
    </citation>
    <scope>NUCLEOTIDE SEQUENCE [LARGE SCALE GENOMIC DNA]</scope>
    <source>
        <strain evidence="14 15">DSM 15692</strain>
    </source>
</reference>
<keyword evidence="5 11" id="KW-0732">Signal</keyword>
<dbReference type="SUPFAM" id="SSF109998">
    <property type="entry name" value="Triger factor/SurA peptide-binding domain-like"/>
    <property type="match status" value="1"/>
</dbReference>
<evidence type="ECO:0000256" key="9">
    <source>
        <dbReference type="ARBA" id="ARBA00023235"/>
    </source>
</evidence>
<feature type="domain" description="PpiC" evidence="13">
    <location>
        <begin position="144"/>
        <end position="234"/>
    </location>
</feature>
<evidence type="ECO:0000256" key="11">
    <source>
        <dbReference type="HAMAP-Rule" id="MF_01145"/>
    </source>
</evidence>
<dbReference type="EMBL" id="FQUF01000020">
    <property type="protein sequence ID" value="SHE90814.1"/>
    <property type="molecule type" value="Genomic_DNA"/>
</dbReference>
<dbReference type="HAMAP" id="MF_01145">
    <property type="entry name" value="Foldase_PrsA"/>
    <property type="match status" value="1"/>
</dbReference>
<organism evidence="14 15">
    <name type="scientific">Atopostipes suicloacalis DSM 15692</name>
    <dbReference type="NCBI Taxonomy" id="1121025"/>
    <lineage>
        <taxon>Bacteria</taxon>
        <taxon>Bacillati</taxon>
        <taxon>Bacillota</taxon>
        <taxon>Bacilli</taxon>
        <taxon>Lactobacillales</taxon>
        <taxon>Carnobacteriaceae</taxon>
        <taxon>Atopostipes</taxon>
    </lineage>
</organism>
<evidence type="ECO:0000259" key="13">
    <source>
        <dbReference type="PROSITE" id="PS50198"/>
    </source>
</evidence>